<feature type="region of interest" description="Disordered" evidence="3">
    <location>
        <begin position="230"/>
        <end position="285"/>
    </location>
</feature>
<evidence type="ECO:0000313" key="6">
    <source>
        <dbReference type="EMBL" id="KAG2383139.1"/>
    </source>
</evidence>
<gene>
    <name evidence="6" type="ORF">C9374_004476</name>
</gene>
<dbReference type="EMBL" id="PYSW02000021">
    <property type="protein sequence ID" value="KAG2383139.1"/>
    <property type="molecule type" value="Genomic_DNA"/>
</dbReference>
<keyword evidence="1 2" id="KW-0728">SH3 domain</keyword>
<dbReference type="Proteomes" id="UP000816034">
    <property type="component" value="Unassembled WGS sequence"/>
</dbReference>
<name>A0AA88GQ72_NAELO</name>
<feature type="compositionally biased region" description="Low complexity" evidence="3">
    <location>
        <begin position="257"/>
        <end position="281"/>
    </location>
</feature>
<dbReference type="Pfam" id="PF00018">
    <property type="entry name" value="SH3_1"/>
    <property type="match status" value="2"/>
</dbReference>
<dbReference type="Pfam" id="PF03114">
    <property type="entry name" value="BAR"/>
    <property type="match status" value="1"/>
</dbReference>
<sequence>MRVFKQRIKVKLGKAESTQDPEGYLELRDQVQKTEKYVKGALKIVRNFCQKSEAITKVQNEVGQYLVESGMQSSDEVGESLMKIGEGLKSLSTIHHAMLVNIVEKFIQPATDFKKDVKDSEQSHKKYDKKRLEFDAQVDLVNGLKQKGDKADPQKIQAEEEKQQQLDTEKDEAFEEALEETCDVLVKRQTKHLAQLNELLMSFHHFFAEGYTLTHDLKEPLEKLLEKSNKKASSFKQQTIDSVGGGSSVRSTPSQASITSSQPPTSKTTTTETSTSTNTSSAGVSGMANAFKLGGGGANKATNGSSTTNASSGTSKAGGSNKVLCTCRAMYDYDAQESGEISFKEGQTILVYEKDEAGWWKGAVESTPNKSGLFPSNFVVDTSSKASGKTTSALYDYDAQESNELTFKTGDVIEVLEESEGGWFMGRNLSTNKVGLFPSNFTELGAADQ</sequence>
<dbReference type="SUPFAM" id="SSF50044">
    <property type="entry name" value="SH3-domain"/>
    <property type="match status" value="2"/>
</dbReference>
<evidence type="ECO:0000259" key="5">
    <source>
        <dbReference type="PROSITE" id="PS50870"/>
    </source>
</evidence>
<dbReference type="SUPFAM" id="SSF103657">
    <property type="entry name" value="BAR/IMD domain-like"/>
    <property type="match status" value="1"/>
</dbReference>
<dbReference type="InterPro" id="IPR050670">
    <property type="entry name" value="STAM"/>
</dbReference>
<dbReference type="Gene3D" id="1.20.1270.60">
    <property type="entry name" value="Arfaptin homology (AH) domain/BAR domain"/>
    <property type="match status" value="1"/>
</dbReference>
<dbReference type="SMART" id="SM00326">
    <property type="entry name" value="SH3"/>
    <property type="match status" value="2"/>
</dbReference>
<dbReference type="GO" id="GO:0043328">
    <property type="term" value="P:protein transport to vacuole involved in ubiquitin-dependent protein catabolic process via the multivesicular body sorting pathway"/>
    <property type="evidence" value="ECO:0007669"/>
    <property type="project" value="TreeGrafter"/>
</dbReference>
<dbReference type="PRINTS" id="PR00452">
    <property type="entry name" value="SH3DOMAIN"/>
</dbReference>
<evidence type="ECO:0000256" key="3">
    <source>
        <dbReference type="SAM" id="MobiDB-lite"/>
    </source>
</evidence>
<evidence type="ECO:0000313" key="7">
    <source>
        <dbReference type="Proteomes" id="UP000816034"/>
    </source>
</evidence>
<protein>
    <recommendedName>
        <fullName evidence="8">SH3 domain-containing protein</fullName>
    </recommendedName>
</protein>
<dbReference type="Gene3D" id="2.30.30.40">
    <property type="entry name" value="SH3 Domains"/>
    <property type="match status" value="2"/>
</dbReference>
<dbReference type="InterPro" id="IPR004148">
    <property type="entry name" value="BAR_dom"/>
</dbReference>
<organism evidence="6 7">
    <name type="scientific">Naegleria lovaniensis</name>
    <name type="common">Amoeba</name>
    <dbReference type="NCBI Taxonomy" id="51637"/>
    <lineage>
        <taxon>Eukaryota</taxon>
        <taxon>Discoba</taxon>
        <taxon>Heterolobosea</taxon>
        <taxon>Tetramitia</taxon>
        <taxon>Eutetramitia</taxon>
        <taxon>Vahlkampfiidae</taxon>
        <taxon>Naegleria</taxon>
    </lineage>
</organism>
<accession>A0AA88GQ72</accession>
<dbReference type="GeneID" id="68096931"/>
<dbReference type="InterPro" id="IPR027267">
    <property type="entry name" value="AH/BAR_dom_sf"/>
</dbReference>
<dbReference type="GO" id="GO:0033565">
    <property type="term" value="C:ESCRT-0 complex"/>
    <property type="evidence" value="ECO:0007669"/>
    <property type="project" value="TreeGrafter"/>
</dbReference>
<evidence type="ECO:0000259" key="4">
    <source>
        <dbReference type="PROSITE" id="PS50002"/>
    </source>
</evidence>
<evidence type="ECO:0008006" key="8">
    <source>
        <dbReference type="Google" id="ProtNLM"/>
    </source>
</evidence>
<feature type="domain" description="AH" evidence="5">
    <location>
        <begin position="29"/>
        <end position="226"/>
    </location>
</feature>
<keyword evidence="7" id="KW-1185">Reference proteome</keyword>
<dbReference type="PROSITE" id="PS50870">
    <property type="entry name" value="AH"/>
    <property type="match status" value="1"/>
</dbReference>
<dbReference type="CDD" id="cd00174">
    <property type="entry name" value="SH3"/>
    <property type="match status" value="2"/>
</dbReference>
<evidence type="ECO:0000256" key="1">
    <source>
        <dbReference type="ARBA" id="ARBA00022443"/>
    </source>
</evidence>
<dbReference type="RefSeq" id="XP_044548818.1">
    <property type="nucleotide sequence ID" value="XM_044694119.1"/>
</dbReference>
<dbReference type="InterPro" id="IPR001452">
    <property type="entry name" value="SH3_domain"/>
</dbReference>
<dbReference type="InterPro" id="IPR010504">
    <property type="entry name" value="AH_dom"/>
</dbReference>
<dbReference type="PANTHER" id="PTHR45929">
    <property type="entry name" value="JAK PATHWAY SIGNAL TRANSDUCTION ADAPTOR MOLECULE"/>
    <property type="match status" value="1"/>
</dbReference>
<feature type="domain" description="SH3" evidence="4">
    <location>
        <begin position="322"/>
        <end position="384"/>
    </location>
</feature>
<evidence type="ECO:0000256" key="2">
    <source>
        <dbReference type="PROSITE-ProRule" id="PRU00192"/>
    </source>
</evidence>
<feature type="domain" description="SH3" evidence="4">
    <location>
        <begin position="386"/>
        <end position="447"/>
    </location>
</feature>
<comment type="caution">
    <text evidence="6">The sequence shown here is derived from an EMBL/GenBank/DDBJ whole genome shotgun (WGS) entry which is preliminary data.</text>
</comment>
<dbReference type="PANTHER" id="PTHR45929:SF3">
    <property type="entry name" value="JAK PATHWAY SIGNAL TRANSDUCTION ADAPTOR MOLECULE"/>
    <property type="match status" value="1"/>
</dbReference>
<dbReference type="PROSITE" id="PS50002">
    <property type="entry name" value="SH3"/>
    <property type="match status" value="2"/>
</dbReference>
<reference evidence="6 7" key="1">
    <citation type="journal article" date="2018" name="BMC Genomics">
        <title>The genome of Naegleria lovaniensis, the basis for a comparative approach to unravel pathogenicity factors of the human pathogenic amoeba N. fowleri.</title>
        <authorList>
            <person name="Liechti N."/>
            <person name="Schurch N."/>
            <person name="Bruggmann R."/>
            <person name="Wittwer M."/>
        </authorList>
    </citation>
    <scope>NUCLEOTIDE SEQUENCE [LARGE SCALE GENOMIC DNA]</scope>
    <source>
        <strain evidence="6 7">ATCC 30569</strain>
    </source>
</reference>
<proteinExistence type="predicted"/>
<dbReference type="AlphaFoldDB" id="A0AA88GQ72"/>
<dbReference type="CDD" id="cd07307">
    <property type="entry name" value="BAR"/>
    <property type="match status" value="1"/>
</dbReference>
<dbReference type="InterPro" id="IPR036028">
    <property type="entry name" value="SH3-like_dom_sf"/>
</dbReference>
<dbReference type="GO" id="GO:0019904">
    <property type="term" value="F:protein domain specific binding"/>
    <property type="evidence" value="ECO:0007669"/>
    <property type="project" value="InterPro"/>
</dbReference>